<comment type="caution">
    <text evidence="1">The sequence shown here is derived from an EMBL/GenBank/DDBJ whole genome shotgun (WGS) entry which is preliminary data.</text>
</comment>
<accession>A0ABU0DWZ6</accession>
<proteinExistence type="predicted"/>
<evidence type="ECO:0000313" key="2">
    <source>
        <dbReference type="Proteomes" id="UP001236723"/>
    </source>
</evidence>
<protein>
    <submittedName>
        <fullName evidence="1">Uncharacterized protein</fullName>
    </submittedName>
</protein>
<dbReference type="EMBL" id="JAUSUP010000019">
    <property type="protein sequence ID" value="MDQ0352999.1"/>
    <property type="molecule type" value="Genomic_DNA"/>
</dbReference>
<sequence>MLDVVDCFNRFFALYLLSFWVNKRRIGTLGLAGAVALVLAFEDRKLQYSRLYPGEAKMKFNHLFYKGLISSGCRKCTDIGAPALADLR</sequence>
<organism evidence="1 2">
    <name type="scientific">Alkalibacillus filiformis</name>
    <dbReference type="NCBI Taxonomy" id="200990"/>
    <lineage>
        <taxon>Bacteria</taxon>
        <taxon>Bacillati</taxon>
        <taxon>Bacillota</taxon>
        <taxon>Bacilli</taxon>
        <taxon>Bacillales</taxon>
        <taxon>Bacillaceae</taxon>
        <taxon>Alkalibacillus</taxon>
    </lineage>
</organism>
<gene>
    <name evidence="1" type="ORF">J2R98_002860</name>
</gene>
<name>A0ABU0DWZ6_9BACI</name>
<keyword evidence="2" id="KW-1185">Reference proteome</keyword>
<dbReference type="Proteomes" id="UP001236723">
    <property type="component" value="Unassembled WGS sequence"/>
</dbReference>
<reference evidence="1 2" key="1">
    <citation type="submission" date="2023-07" db="EMBL/GenBank/DDBJ databases">
        <title>Genomic Encyclopedia of Type Strains, Phase IV (KMG-IV): sequencing the most valuable type-strain genomes for metagenomic binning, comparative biology and taxonomic classification.</title>
        <authorList>
            <person name="Goeker M."/>
        </authorList>
    </citation>
    <scope>NUCLEOTIDE SEQUENCE [LARGE SCALE GENOMIC DNA]</scope>
    <source>
        <strain evidence="1 2">DSM 15448</strain>
    </source>
</reference>
<evidence type="ECO:0000313" key="1">
    <source>
        <dbReference type="EMBL" id="MDQ0352999.1"/>
    </source>
</evidence>